<dbReference type="AlphaFoldDB" id="A0A383B753"/>
<reference evidence="3" key="1">
    <citation type="submission" date="2018-05" db="EMBL/GenBank/DDBJ databases">
        <authorList>
            <person name="Lanie J.A."/>
            <person name="Ng W.-L."/>
            <person name="Kazmierczak K.M."/>
            <person name="Andrzejewski T.M."/>
            <person name="Davidsen T.M."/>
            <person name="Wayne K.J."/>
            <person name="Tettelin H."/>
            <person name="Glass J.I."/>
            <person name="Rusch D."/>
            <person name="Podicherti R."/>
            <person name="Tsui H.-C.T."/>
            <person name="Winkler M.E."/>
        </authorList>
    </citation>
    <scope>NUCLEOTIDE SEQUENCE</scope>
</reference>
<dbReference type="Gene3D" id="1.10.357.10">
    <property type="entry name" value="Tetracycline Repressor, domain 2"/>
    <property type="match status" value="1"/>
</dbReference>
<protein>
    <recommendedName>
        <fullName evidence="2">HTH tetR-type domain-containing protein</fullName>
    </recommendedName>
</protein>
<evidence type="ECO:0000259" key="2">
    <source>
        <dbReference type="PROSITE" id="PS50977"/>
    </source>
</evidence>
<proteinExistence type="predicted"/>
<evidence type="ECO:0000313" key="3">
    <source>
        <dbReference type="EMBL" id="SVE15663.1"/>
    </source>
</evidence>
<feature type="domain" description="HTH tetR-type" evidence="2">
    <location>
        <begin position="2"/>
        <end position="62"/>
    </location>
</feature>
<keyword evidence="1" id="KW-0238">DNA-binding</keyword>
<sequence>MKKIKNIILKEGFRSVAVNGIKSFTVENLASKLAMSKKTIYEHFPKKEILIKKIIDFRMKKLTNEFNQIIKEESDPIIQFIKIREHNIKFANKFNLQKLTYLKARYPDIWKIIEKYRFDRKNIYKQIFTLAQTQGYLRENLDPEVSAALY</sequence>
<evidence type="ECO:0000256" key="1">
    <source>
        <dbReference type="ARBA" id="ARBA00023125"/>
    </source>
</evidence>
<dbReference type="InterPro" id="IPR001647">
    <property type="entry name" value="HTH_TetR"/>
</dbReference>
<dbReference type="PROSITE" id="PS50977">
    <property type="entry name" value="HTH_TETR_2"/>
    <property type="match status" value="1"/>
</dbReference>
<dbReference type="Pfam" id="PF00440">
    <property type="entry name" value="TetR_N"/>
    <property type="match status" value="1"/>
</dbReference>
<organism evidence="3">
    <name type="scientific">marine metagenome</name>
    <dbReference type="NCBI Taxonomy" id="408172"/>
    <lineage>
        <taxon>unclassified sequences</taxon>
        <taxon>metagenomes</taxon>
        <taxon>ecological metagenomes</taxon>
    </lineage>
</organism>
<name>A0A383B753_9ZZZZ</name>
<dbReference type="SUPFAM" id="SSF46689">
    <property type="entry name" value="Homeodomain-like"/>
    <property type="match status" value="1"/>
</dbReference>
<feature type="non-terminal residue" evidence="3">
    <location>
        <position position="150"/>
    </location>
</feature>
<accession>A0A383B753</accession>
<gene>
    <name evidence="3" type="ORF">METZ01_LOCUS468517</name>
</gene>
<dbReference type="InterPro" id="IPR009057">
    <property type="entry name" value="Homeodomain-like_sf"/>
</dbReference>
<dbReference type="EMBL" id="UINC01197929">
    <property type="protein sequence ID" value="SVE15663.1"/>
    <property type="molecule type" value="Genomic_DNA"/>
</dbReference>
<dbReference type="GO" id="GO:0003677">
    <property type="term" value="F:DNA binding"/>
    <property type="evidence" value="ECO:0007669"/>
    <property type="project" value="UniProtKB-KW"/>
</dbReference>